<proteinExistence type="inferred from homology"/>
<protein>
    <recommendedName>
        <fullName evidence="5">Alpha/beta hydrolase fold-3 domain-containing protein</fullName>
    </recommendedName>
</protein>
<sequence length="400" mass="44290">MSYRYRHQPLKGIYLTCQLLTTIFLRVPLWILLAIPRSQRPRESWSVKRVVLVNFVRHFIGLSEKTGPIIALPNHLAITPGAKVNGIWVDPVPQLVTGKLQTWMSTSSVSPVRIPGYWIHKKGSTIKVGAAPKPGEKVLYNFHGGAYIRLSAHPSDVTANIVRGVLKHVDSIHRSFSLEYRLSSSKPFEVANPFPAALLDALAGYNYLVNVVGFAPEDIIVAGDSAGGNLAHALTRYLVEYQKDQTNGNTEISLPKPPGGLLLLSPWCDLSVSHEGPSASSHQFVESDYIHPVEGDISYAKDSFLGVMGRDAALHNPYISPSSLDPALVVDFKGFPRTFIVAGGAEVLYDQIVTLRDRMIKDLGDKVTYYEAKDGIHDYLIFTWHEPERTDTLKAIAKWV</sequence>
<feature type="transmembrane region" description="Helical" evidence="4">
    <location>
        <begin position="12"/>
        <end position="33"/>
    </location>
</feature>
<dbReference type="InterPro" id="IPR029058">
    <property type="entry name" value="AB_hydrolase_fold"/>
</dbReference>
<evidence type="ECO:0000256" key="3">
    <source>
        <dbReference type="PROSITE-ProRule" id="PRU10038"/>
    </source>
</evidence>
<evidence type="ECO:0000256" key="2">
    <source>
        <dbReference type="ARBA" id="ARBA00022801"/>
    </source>
</evidence>
<feature type="active site" evidence="3">
    <location>
        <position position="225"/>
    </location>
</feature>
<comment type="similarity">
    <text evidence="1">Belongs to the 'GDXG' lipolytic enzyme family.</text>
</comment>
<keyword evidence="4" id="KW-1133">Transmembrane helix</keyword>
<feature type="domain" description="Alpha/beta hydrolase fold-3" evidence="5">
    <location>
        <begin position="141"/>
        <end position="380"/>
    </location>
</feature>
<dbReference type="PANTHER" id="PTHR48081">
    <property type="entry name" value="AB HYDROLASE SUPERFAMILY PROTEIN C4A8.06C"/>
    <property type="match status" value="1"/>
</dbReference>
<evidence type="ECO:0000256" key="1">
    <source>
        <dbReference type="ARBA" id="ARBA00010515"/>
    </source>
</evidence>
<dbReference type="OrthoDB" id="2152029at2759"/>
<dbReference type="SUPFAM" id="SSF53474">
    <property type="entry name" value="alpha/beta-Hydrolases"/>
    <property type="match status" value="1"/>
</dbReference>
<reference evidence="6 7" key="1">
    <citation type="journal article" date="2020" name="ISME J.">
        <title>Uncovering the hidden diversity of litter-decomposition mechanisms in mushroom-forming fungi.</title>
        <authorList>
            <person name="Floudas D."/>
            <person name="Bentzer J."/>
            <person name="Ahren D."/>
            <person name="Johansson T."/>
            <person name="Persson P."/>
            <person name="Tunlid A."/>
        </authorList>
    </citation>
    <scope>NUCLEOTIDE SEQUENCE [LARGE SCALE GENOMIC DNA]</scope>
    <source>
        <strain evidence="6 7">CBS 661.87</strain>
    </source>
</reference>
<evidence type="ECO:0000313" key="7">
    <source>
        <dbReference type="Proteomes" id="UP000565441"/>
    </source>
</evidence>
<evidence type="ECO:0000259" key="5">
    <source>
        <dbReference type="Pfam" id="PF07859"/>
    </source>
</evidence>
<evidence type="ECO:0000256" key="4">
    <source>
        <dbReference type="SAM" id="Phobius"/>
    </source>
</evidence>
<dbReference type="AlphaFoldDB" id="A0A8H5M4H8"/>
<keyword evidence="2" id="KW-0378">Hydrolase</keyword>
<keyword evidence="7" id="KW-1185">Reference proteome</keyword>
<dbReference type="PANTHER" id="PTHR48081:SF26">
    <property type="entry name" value="ALPHA_BETA HYDROLASE FOLD-3 DOMAIN-CONTAINING PROTEIN"/>
    <property type="match status" value="1"/>
</dbReference>
<dbReference type="Gene3D" id="3.40.50.1820">
    <property type="entry name" value="alpha/beta hydrolase"/>
    <property type="match status" value="1"/>
</dbReference>
<accession>A0A8H5M4H8</accession>
<dbReference type="InterPro" id="IPR013094">
    <property type="entry name" value="AB_hydrolase_3"/>
</dbReference>
<dbReference type="InterPro" id="IPR050300">
    <property type="entry name" value="GDXG_lipolytic_enzyme"/>
</dbReference>
<dbReference type="EMBL" id="JAACJP010000013">
    <property type="protein sequence ID" value="KAF5380409.1"/>
    <property type="molecule type" value="Genomic_DNA"/>
</dbReference>
<dbReference type="Pfam" id="PF07859">
    <property type="entry name" value="Abhydrolase_3"/>
    <property type="match status" value="1"/>
</dbReference>
<dbReference type="Proteomes" id="UP000565441">
    <property type="component" value="Unassembled WGS sequence"/>
</dbReference>
<gene>
    <name evidence="6" type="ORF">D9615_004491</name>
</gene>
<organism evidence="6 7">
    <name type="scientific">Tricholomella constricta</name>
    <dbReference type="NCBI Taxonomy" id="117010"/>
    <lineage>
        <taxon>Eukaryota</taxon>
        <taxon>Fungi</taxon>
        <taxon>Dikarya</taxon>
        <taxon>Basidiomycota</taxon>
        <taxon>Agaricomycotina</taxon>
        <taxon>Agaricomycetes</taxon>
        <taxon>Agaricomycetidae</taxon>
        <taxon>Agaricales</taxon>
        <taxon>Tricholomatineae</taxon>
        <taxon>Lyophyllaceae</taxon>
        <taxon>Tricholomella</taxon>
    </lineage>
</organism>
<comment type="caution">
    <text evidence="6">The sequence shown here is derived from an EMBL/GenBank/DDBJ whole genome shotgun (WGS) entry which is preliminary data.</text>
</comment>
<dbReference type="InterPro" id="IPR033140">
    <property type="entry name" value="Lipase_GDXG_put_SER_AS"/>
</dbReference>
<dbReference type="PROSITE" id="PS01174">
    <property type="entry name" value="LIPASE_GDXG_SER"/>
    <property type="match status" value="1"/>
</dbReference>
<evidence type="ECO:0000313" key="6">
    <source>
        <dbReference type="EMBL" id="KAF5380409.1"/>
    </source>
</evidence>
<keyword evidence="4" id="KW-0472">Membrane</keyword>
<keyword evidence="4" id="KW-0812">Transmembrane</keyword>
<name>A0A8H5M4H8_9AGAR</name>
<dbReference type="GO" id="GO:0016787">
    <property type="term" value="F:hydrolase activity"/>
    <property type="evidence" value="ECO:0007669"/>
    <property type="project" value="UniProtKB-KW"/>
</dbReference>